<name>A0A095ZPN9_9BACT</name>
<feature type="domain" description="EamA" evidence="7">
    <location>
        <begin position="155"/>
        <end position="293"/>
    </location>
</feature>
<dbReference type="RefSeq" id="WP_036871726.1">
    <property type="nucleotide sequence ID" value="NZ_JRNN01000025.1"/>
</dbReference>
<dbReference type="SUPFAM" id="SSF103481">
    <property type="entry name" value="Multidrug resistance efflux transporter EmrE"/>
    <property type="match status" value="2"/>
</dbReference>
<dbReference type="Proteomes" id="UP000029556">
    <property type="component" value="Unassembled WGS sequence"/>
</dbReference>
<evidence type="ECO:0000256" key="1">
    <source>
        <dbReference type="ARBA" id="ARBA00004651"/>
    </source>
</evidence>
<dbReference type="InterPro" id="IPR000620">
    <property type="entry name" value="EamA_dom"/>
</dbReference>
<dbReference type="Pfam" id="PF00892">
    <property type="entry name" value="EamA"/>
    <property type="match status" value="2"/>
</dbReference>
<keyword evidence="4 6" id="KW-1133">Transmembrane helix</keyword>
<feature type="transmembrane region" description="Helical" evidence="6">
    <location>
        <begin position="97"/>
        <end position="118"/>
    </location>
</feature>
<feature type="transmembrane region" description="Helical" evidence="6">
    <location>
        <begin position="185"/>
        <end position="203"/>
    </location>
</feature>
<comment type="subcellular location">
    <subcellularLocation>
        <location evidence="1">Cell membrane</location>
        <topology evidence="1">Multi-pass membrane protein</topology>
    </subcellularLocation>
</comment>
<dbReference type="GO" id="GO:0005886">
    <property type="term" value="C:plasma membrane"/>
    <property type="evidence" value="ECO:0007669"/>
    <property type="project" value="UniProtKB-SubCell"/>
</dbReference>
<dbReference type="PANTHER" id="PTHR32322">
    <property type="entry name" value="INNER MEMBRANE TRANSPORTER"/>
    <property type="match status" value="1"/>
</dbReference>
<evidence type="ECO:0000259" key="7">
    <source>
        <dbReference type="Pfam" id="PF00892"/>
    </source>
</evidence>
<feature type="domain" description="EamA" evidence="7">
    <location>
        <begin position="12"/>
        <end position="141"/>
    </location>
</feature>
<dbReference type="OrthoDB" id="9811486at2"/>
<dbReference type="InterPro" id="IPR037185">
    <property type="entry name" value="EmrE-like"/>
</dbReference>
<protein>
    <submittedName>
        <fullName evidence="8">Membrane protein</fullName>
    </submittedName>
</protein>
<sequence>MKNKNKIQAHSAVILANVIFGLGVPVTKLLLDEWVSPMGYMFTRCLGAAVIFWLISLFMPKEPVERKDLLIIMLGGLLGFVVSQTLTAWALVYTTPVYFSLIATLTPVATMLMAAVFLKETINGKKTIGVLIGIAGALLMVFMGWQSGSGTNDVLGIFLTILSLLTWVIYLLITRNVSQKYSAVTQMKWIFLVSTIAVLPFAAPEWGQQKLFSAAWAWTGVAEMSFIVLFATVMGYFAIPFAMRYLPATTVSIYTNLQPVVASLTAIYIGQDVLTWDKPVAGILVLLSAYIITRKNVE</sequence>
<evidence type="ECO:0000256" key="2">
    <source>
        <dbReference type="ARBA" id="ARBA00022475"/>
    </source>
</evidence>
<evidence type="ECO:0000256" key="5">
    <source>
        <dbReference type="ARBA" id="ARBA00023136"/>
    </source>
</evidence>
<keyword evidence="5 6" id="KW-0472">Membrane</keyword>
<evidence type="ECO:0000313" key="9">
    <source>
        <dbReference type="Proteomes" id="UP000029556"/>
    </source>
</evidence>
<comment type="caution">
    <text evidence="8">The sequence shown here is derived from an EMBL/GenBank/DDBJ whole genome shotgun (WGS) entry which is preliminary data.</text>
</comment>
<feature type="transmembrane region" description="Helical" evidence="6">
    <location>
        <begin position="12"/>
        <end position="31"/>
    </location>
</feature>
<feature type="transmembrane region" description="Helical" evidence="6">
    <location>
        <begin position="70"/>
        <end position="91"/>
    </location>
</feature>
<keyword evidence="3 6" id="KW-0812">Transmembrane</keyword>
<dbReference type="AlphaFoldDB" id="A0A095ZPN9"/>
<evidence type="ECO:0000256" key="6">
    <source>
        <dbReference type="SAM" id="Phobius"/>
    </source>
</evidence>
<proteinExistence type="predicted"/>
<dbReference type="EMBL" id="JRNN01000025">
    <property type="protein sequence ID" value="KGF36725.1"/>
    <property type="molecule type" value="Genomic_DNA"/>
</dbReference>
<accession>A0A095ZPN9</accession>
<evidence type="ECO:0000313" key="8">
    <source>
        <dbReference type="EMBL" id="KGF36725.1"/>
    </source>
</evidence>
<evidence type="ECO:0000256" key="3">
    <source>
        <dbReference type="ARBA" id="ARBA00022692"/>
    </source>
</evidence>
<organism evidence="8 9">
    <name type="scientific">Hoylesella buccalis DNF00853</name>
    <dbReference type="NCBI Taxonomy" id="1401074"/>
    <lineage>
        <taxon>Bacteria</taxon>
        <taxon>Pseudomonadati</taxon>
        <taxon>Bacteroidota</taxon>
        <taxon>Bacteroidia</taxon>
        <taxon>Bacteroidales</taxon>
        <taxon>Prevotellaceae</taxon>
        <taxon>Hoylesella</taxon>
    </lineage>
</organism>
<feature type="transmembrane region" description="Helical" evidence="6">
    <location>
        <begin position="215"/>
        <end position="239"/>
    </location>
</feature>
<gene>
    <name evidence="8" type="ORF">HMPREF2137_01650</name>
</gene>
<dbReference type="PANTHER" id="PTHR32322:SF18">
    <property type="entry name" value="S-ADENOSYLMETHIONINE_S-ADENOSYLHOMOCYSTEINE TRANSPORTER"/>
    <property type="match status" value="1"/>
</dbReference>
<reference evidence="8 9" key="1">
    <citation type="submission" date="2014-07" db="EMBL/GenBank/DDBJ databases">
        <authorList>
            <person name="McCorrison J."/>
            <person name="Sanka R."/>
            <person name="Torralba M."/>
            <person name="Gillis M."/>
            <person name="Haft D.H."/>
            <person name="Methe B."/>
            <person name="Sutton G."/>
            <person name="Nelson K.E."/>
        </authorList>
    </citation>
    <scope>NUCLEOTIDE SEQUENCE [LARGE SCALE GENOMIC DNA]</scope>
    <source>
        <strain evidence="8 9">DNF00853</strain>
    </source>
</reference>
<dbReference type="InterPro" id="IPR050638">
    <property type="entry name" value="AA-Vitamin_Transporters"/>
</dbReference>
<feature type="transmembrane region" description="Helical" evidence="6">
    <location>
        <begin position="37"/>
        <end position="58"/>
    </location>
</feature>
<evidence type="ECO:0000256" key="4">
    <source>
        <dbReference type="ARBA" id="ARBA00022989"/>
    </source>
</evidence>
<feature type="transmembrane region" description="Helical" evidence="6">
    <location>
        <begin position="130"/>
        <end position="148"/>
    </location>
</feature>
<feature type="transmembrane region" description="Helical" evidence="6">
    <location>
        <begin position="154"/>
        <end position="173"/>
    </location>
</feature>
<keyword evidence="2" id="KW-1003">Cell membrane</keyword>